<organism evidence="2 3">
    <name type="scientific">Acinetobacter bereziniae</name>
    <name type="common">Acinetobacter genomosp. 10</name>
    <dbReference type="NCBI Taxonomy" id="106648"/>
    <lineage>
        <taxon>Bacteria</taxon>
        <taxon>Pseudomonadati</taxon>
        <taxon>Pseudomonadota</taxon>
        <taxon>Gammaproteobacteria</taxon>
        <taxon>Moraxellales</taxon>
        <taxon>Moraxellaceae</taxon>
        <taxon>Acinetobacter</taxon>
    </lineage>
</organism>
<dbReference type="InterPro" id="IPR008868">
    <property type="entry name" value="TniB"/>
</dbReference>
<accession>A0A833PJJ8</accession>
<dbReference type="PANTHER" id="PTHR35894">
    <property type="entry name" value="GENERAL SECRETION PATHWAY PROTEIN A-RELATED"/>
    <property type="match status" value="1"/>
</dbReference>
<dbReference type="EMBL" id="WNDP01000003">
    <property type="protein sequence ID" value="KAF1028179.1"/>
    <property type="molecule type" value="Genomic_DNA"/>
</dbReference>
<dbReference type="SMART" id="SM00382">
    <property type="entry name" value="AAA"/>
    <property type="match status" value="1"/>
</dbReference>
<dbReference type="Proteomes" id="UP000490535">
    <property type="component" value="Unassembled WGS sequence"/>
</dbReference>
<evidence type="ECO:0000313" key="3">
    <source>
        <dbReference type="Proteomes" id="UP000490535"/>
    </source>
</evidence>
<reference evidence="3" key="1">
    <citation type="journal article" date="2020" name="MBio">
        <title>Horizontal gene transfer to a defensive symbiont with a reduced genome amongst a multipartite beetle microbiome.</title>
        <authorList>
            <person name="Waterworth S.C."/>
            <person name="Florez L.V."/>
            <person name="Rees E.R."/>
            <person name="Hertweck C."/>
            <person name="Kaltenpoth M."/>
            <person name="Kwan J.C."/>
        </authorList>
    </citation>
    <scope>NUCLEOTIDE SEQUENCE [LARGE SCALE GENOMIC DNA]</scope>
</reference>
<evidence type="ECO:0000259" key="1">
    <source>
        <dbReference type="SMART" id="SM00382"/>
    </source>
</evidence>
<comment type="caution">
    <text evidence="2">The sequence shown here is derived from an EMBL/GenBank/DDBJ whole genome shotgun (WGS) entry which is preliminary data.</text>
</comment>
<proteinExistence type="predicted"/>
<evidence type="ECO:0000313" key="2">
    <source>
        <dbReference type="EMBL" id="KAF1028179.1"/>
    </source>
</evidence>
<name>A0A833PJJ8_ACIBZ</name>
<dbReference type="PANTHER" id="PTHR35894:SF1">
    <property type="entry name" value="PHOSPHORIBULOKINASE _ URIDINE KINASE FAMILY"/>
    <property type="match status" value="1"/>
</dbReference>
<sequence length="292" mass="33798">MNSEYMHLNESSRSHIDLPLYERIYKIRSPRWIGYPQSQFVLKELNKLMIMPKTHRMPNLLIHGETNNGKTMLIKRFEKMYPSSENVNGEGVHIPVMVIQAPPKPDETRLYNIILDSLFAHYKQSDRVDKKLFQVIHLLKYVQLKVLVIDEIHHLLAGSTEKQRGFLNVIKYLGNELQIPIVAVGTEAAKRSIATDPQLSNRFKRVELPLWKNDDDFLRLLVSFERLLPLKKPSDLITPQIANKLFLLSEGYLGEVSQILVEAAVLAIEKGTEKIDLTILNELKWEAPSRRR</sequence>
<dbReference type="Pfam" id="PF05621">
    <property type="entry name" value="TniB"/>
    <property type="match status" value="1"/>
</dbReference>
<protein>
    <recommendedName>
        <fullName evidence="1">AAA+ ATPase domain-containing protein</fullName>
    </recommendedName>
</protein>
<dbReference type="AlphaFoldDB" id="A0A833PJJ8"/>
<dbReference type="CDD" id="cd00009">
    <property type="entry name" value="AAA"/>
    <property type="match status" value="1"/>
</dbReference>
<feature type="domain" description="AAA+ ATPase" evidence="1">
    <location>
        <begin position="56"/>
        <end position="234"/>
    </location>
</feature>
<gene>
    <name evidence="2" type="ORF">GAK29_00275</name>
</gene>
<dbReference type="Gene3D" id="3.40.50.300">
    <property type="entry name" value="P-loop containing nucleotide triphosphate hydrolases"/>
    <property type="match status" value="1"/>
</dbReference>
<dbReference type="InterPro" id="IPR052026">
    <property type="entry name" value="ExeA_AAA_ATPase_DNA-bind"/>
</dbReference>
<dbReference type="InterPro" id="IPR003593">
    <property type="entry name" value="AAA+_ATPase"/>
</dbReference>
<dbReference type="SUPFAM" id="SSF52540">
    <property type="entry name" value="P-loop containing nucleoside triphosphate hydrolases"/>
    <property type="match status" value="1"/>
</dbReference>
<dbReference type="InterPro" id="IPR027417">
    <property type="entry name" value="P-loop_NTPase"/>
</dbReference>